<sequence length="816" mass="88104">MALASGALTLPVLPLDDDAVLPGMVVPLDLQDAEVRAAVEAAQAAVRESGARAPGIRTVANARKARVLLVPRIDGSYGAIGVLATVEQVGRLADGDPAALVRGVRRVRIGAGTTGPGAALWVEAEPVEETELPSPLPGQVAELVREFKALTTTWLQKRNAWQVVDRVQQIEDVSELADNIGYAPFLTAAQKVEVLEELDPVTRLKHALELLRGHLAEQDVQETIRKDVQEGMEKQQKEFLLRRQLEAVKKELAELNGDPADEEEDYRARVEAADLPEKVREAALKEVDKLERSSDASPEGSWIRTWLDTVLELPWNERTEDAYDIAGARAVLDADHFGLDDVKERIVEYLAVRKRRAERGLGLVGGRRGGAVLALVGPPGVGKTSLGESVARAMGRTFVRVALGGVRDEAEIRGHRRTYVGALPGRIVRAIKEAGSMNPVVLLDEIDKVGSDYRGDPAAALLEVLDPAQNHTFRDHYLEVELDLSDVVFLATANVLEAIPEPLLDRMDLVRLDGYTEDEKVVIARDHLLPRQLERAGIAPDEVVLAEDALRKLAAEYTREAGVRTLERFVARILRKIAAQQELGQTELPRTVTAEDLRGLIGRPRFTPEHAQEPEERRTAVPGVATGLAVTGAGGDVLFVEASLADPETGGAGLQLTGQLGDVMKESAQIALSFLRSHGAELELPVTDLRERGVHLHVPAGAVPKDGPSAGVTMTTALASLLSGRKVRPDVAMTGEVSLTGRVLPIGGVKQKLLAADRAGITTVLIPSRNEPDLDDVPAEVLERLTVHPVADVRQVLELALEPAVSLTKDQPVRAA</sequence>
<feature type="active site" evidence="9 11">
    <location>
        <position position="709"/>
    </location>
</feature>
<dbReference type="RefSeq" id="WP_380588705.1">
    <property type="nucleotide sequence ID" value="NZ_JBHSQJ010000137.1"/>
</dbReference>
<evidence type="ECO:0000256" key="3">
    <source>
        <dbReference type="ARBA" id="ARBA00022670"/>
    </source>
</evidence>
<dbReference type="Gene3D" id="1.10.8.60">
    <property type="match status" value="1"/>
</dbReference>
<evidence type="ECO:0000256" key="8">
    <source>
        <dbReference type="ARBA" id="ARBA00023016"/>
    </source>
</evidence>
<organism evidence="15 16">
    <name type="scientific">Streptacidiphilus monticola</name>
    <dbReference type="NCBI Taxonomy" id="2161674"/>
    <lineage>
        <taxon>Bacteria</taxon>
        <taxon>Bacillati</taxon>
        <taxon>Actinomycetota</taxon>
        <taxon>Actinomycetes</taxon>
        <taxon>Kitasatosporales</taxon>
        <taxon>Streptomycetaceae</taxon>
        <taxon>Streptacidiphilus</taxon>
    </lineage>
</organism>
<dbReference type="InterPro" id="IPR003593">
    <property type="entry name" value="AAA+_ATPase"/>
</dbReference>
<evidence type="ECO:0000259" key="14">
    <source>
        <dbReference type="PROSITE" id="PS51787"/>
    </source>
</evidence>
<dbReference type="InterPro" id="IPR027417">
    <property type="entry name" value="P-loop_NTPase"/>
</dbReference>
<evidence type="ECO:0000256" key="6">
    <source>
        <dbReference type="ARBA" id="ARBA00022825"/>
    </source>
</evidence>
<dbReference type="GO" id="GO:0004252">
    <property type="term" value="F:serine-type endopeptidase activity"/>
    <property type="evidence" value="ECO:0007669"/>
    <property type="project" value="UniProtKB-EC"/>
</dbReference>
<evidence type="ECO:0000256" key="4">
    <source>
        <dbReference type="ARBA" id="ARBA00022741"/>
    </source>
</evidence>
<dbReference type="Proteomes" id="UP001596174">
    <property type="component" value="Unassembled WGS sequence"/>
</dbReference>
<evidence type="ECO:0000259" key="13">
    <source>
        <dbReference type="PROSITE" id="PS51786"/>
    </source>
</evidence>
<dbReference type="EMBL" id="JBHSQJ010000137">
    <property type="protein sequence ID" value="MFC5910832.1"/>
    <property type="molecule type" value="Genomic_DNA"/>
</dbReference>
<comment type="caution">
    <text evidence="15">The sequence shown here is derived from an EMBL/GenBank/DDBJ whole genome shotgun (WGS) entry which is preliminary data.</text>
</comment>
<dbReference type="Gene3D" id="3.30.230.10">
    <property type="match status" value="1"/>
</dbReference>
<evidence type="ECO:0000313" key="15">
    <source>
        <dbReference type="EMBL" id="MFC5910832.1"/>
    </source>
</evidence>
<keyword evidence="6 9" id="KW-0720">Serine protease</keyword>
<feature type="domain" description="Lon N-terminal" evidence="14">
    <location>
        <begin position="10"/>
        <end position="215"/>
    </location>
</feature>
<keyword evidence="3 9" id="KW-0645">Protease</keyword>
<dbReference type="InterPro" id="IPR004815">
    <property type="entry name" value="Lon_bac/euk-typ"/>
</dbReference>
<comment type="induction">
    <text evidence="9">By heat shock.</text>
</comment>
<dbReference type="Gene3D" id="2.30.130.40">
    <property type="entry name" value="LON domain-like"/>
    <property type="match status" value="1"/>
</dbReference>
<dbReference type="InterPro" id="IPR008268">
    <property type="entry name" value="Peptidase_S16_AS"/>
</dbReference>
<feature type="domain" description="Lon proteolytic" evidence="13">
    <location>
        <begin position="619"/>
        <end position="803"/>
    </location>
</feature>
<dbReference type="InterPro" id="IPR046336">
    <property type="entry name" value="Lon_prtase_N_sf"/>
</dbReference>
<evidence type="ECO:0000256" key="5">
    <source>
        <dbReference type="ARBA" id="ARBA00022801"/>
    </source>
</evidence>
<evidence type="ECO:0000256" key="11">
    <source>
        <dbReference type="PROSITE-ProRule" id="PRU01122"/>
    </source>
</evidence>
<keyword evidence="16" id="KW-1185">Reference proteome</keyword>
<evidence type="ECO:0000256" key="9">
    <source>
        <dbReference type="HAMAP-Rule" id="MF_01973"/>
    </source>
</evidence>
<dbReference type="PROSITE" id="PS51787">
    <property type="entry name" value="LON_N"/>
    <property type="match status" value="1"/>
</dbReference>
<evidence type="ECO:0000256" key="10">
    <source>
        <dbReference type="PIRNR" id="PIRNR001174"/>
    </source>
</evidence>
<keyword evidence="4 9" id="KW-0547">Nucleotide-binding</keyword>
<keyword evidence="7 9" id="KW-0067">ATP-binding</keyword>
<dbReference type="Pfam" id="PF22667">
    <property type="entry name" value="Lon_lid"/>
    <property type="match status" value="1"/>
</dbReference>
<dbReference type="EC" id="3.4.21.53" evidence="9 10"/>
<dbReference type="PROSITE" id="PS01046">
    <property type="entry name" value="LON_SER"/>
    <property type="match status" value="1"/>
</dbReference>
<dbReference type="InterPro" id="IPR020568">
    <property type="entry name" value="Ribosomal_Su5_D2-typ_SF"/>
</dbReference>
<feature type="binding site" evidence="9">
    <location>
        <begin position="377"/>
        <end position="384"/>
    </location>
    <ligand>
        <name>ATP</name>
        <dbReference type="ChEBI" id="CHEBI:30616"/>
    </ligand>
</feature>
<dbReference type="HAMAP" id="MF_01973">
    <property type="entry name" value="lon_bact"/>
    <property type="match status" value="1"/>
</dbReference>
<dbReference type="SUPFAM" id="SSF54211">
    <property type="entry name" value="Ribosomal protein S5 domain 2-like"/>
    <property type="match status" value="1"/>
</dbReference>
<evidence type="ECO:0000256" key="12">
    <source>
        <dbReference type="RuleBase" id="RU000591"/>
    </source>
</evidence>
<dbReference type="SMART" id="SM00382">
    <property type="entry name" value="AAA"/>
    <property type="match status" value="1"/>
</dbReference>
<comment type="subcellular location">
    <subcellularLocation>
        <location evidence="1 9 10">Cytoplasm</location>
    </subcellularLocation>
</comment>
<keyword evidence="5 9" id="KW-0378">Hydrolase</keyword>
<dbReference type="InterPro" id="IPR015947">
    <property type="entry name" value="PUA-like_sf"/>
</dbReference>
<dbReference type="SMART" id="SM00464">
    <property type="entry name" value="LON"/>
    <property type="match status" value="1"/>
</dbReference>
<name>A0ABW1GB89_9ACTN</name>
<dbReference type="PRINTS" id="PR00830">
    <property type="entry name" value="ENDOLAPTASE"/>
</dbReference>
<evidence type="ECO:0000256" key="1">
    <source>
        <dbReference type="ARBA" id="ARBA00004496"/>
    </source>
</evidence>
<keyword evidence="8 9" id="KW-0346">Stress response</keyword>
<reference evidence="16" key="1">
    <citation type="journal article" date="2019" name="Int. J. Syst. Evol. Microbiol.">
        <title>The Global Catalogue of Microorganisms (GCM) 10K type strain sequencing project: providing services to taxonomists for standard genome sequencing and annotation.</title>
        <authorList>
            <consortium name="The Broad Institute Genomics Platform"/>
            <consortium name="The Broad Institute Genome Sequencing Center for Infectious Disease"/>
            <person name="Wu L."/>
            <person name="Ma J."/>
        </authorList>
    </citation>
    <scope>NUCLEOTIDE SEQUENCE [LARGE SCALE GENOMIC DNA]</scope>
    <source>
        <strain evidence="16">JCM 4816</strain>
    </source>
</reference>
<dbReference type="Pfam" id="PF05362">
    <property type="entry name" value="Lon_C"/>
    <property type="match status" value="1"/>
</dbReference>
<dbReference type="SUPFAM" id="SSF88697">
    <property type="entry name" value="PUA domain-like"/>
    <property type="match status" value="1"/>
</dbReference>
<dbReference type="PROSITE" id="PS51786">
    <property type="entry name" value="LON_PROTEOLYTIC"/>
    <property type="match status" value="1"/>
</dbReference>
<evidence type="ECO:0000313" key="16">
    <source>
        <dbReference type="Proteomes" id="UP001596174"/>
    </source>
</evidence>
<feature type="active site" evidence="9 11">
    <location>
        <position position="752"/>
    </location>
</feature>
<dbReference type="InterPro" id="IPR003111">
    <property type="entry name" value="Lon_prtase_N"/>
</dbReference>
<dbReference type="Gene3D" id="1.20.58.1480">
    <property type="match status" value="1"/>
</dbReference>
<dbReference type="InterPro" id="IPR054594">
    <property type="entry name" value="Lon_lid"/>
</dbReference>
<protein>
    <recommendedName>
        <fullName evidence="9 10">Lon protease</fullName>
        <ecNumber evidence="9 10">3.4.21.53</ecNumber>
    </recommendedName>
    <alternativeName>
        <fullName evidence="9">ATP-dependent protease La</fullName>
    </alternativeName>
</protein>
<dbReference type="PIRSF" id="PIRSF001174">
    <property type="entry name" value="Lon_proteas"/>
    <property type="match status" value="1"/>
</dbReference>
<comment type="function">
    <text evidence="9">ATP-dependent serine protease that mediates the selective degradation of mutant and abnormal proteins as well as certain short-lived regulatory proteins. Required for cellular homeostasis and for survival from DNA damage and developmental changes induced by stress. Degrades polypeptides processively to yield small peptide fragments that are 5 to 10 amino acids long. Binds to DNA in a double-stranded, site-specific manner.</text>
</comment>
<comment type="similarity">
    <text evidence="9 10 11 12">Belongs to the peptidase S16 family.</text>
</comment>
<dbReference type="NCBIfam" id="TIGR00763">
    <property type="entry name" value="lon"/>
    <property type="match status" value="1"/>
</dbReference>
<dbReference type="Gene3D" id="3.40.50.300">
    <property type="entry name" value="P-loop containing nucleotide triphosphate hydrolases"/>
    <property type="match status" value="1"/>
</dbReference>
<keyword evidence="2 9" id="KW-0963">Cytoplasm</keyword>
<dbReference type="InterPro" id="IPR027065">
    <property type="entry name" value="Lon_Prtase"/>
</dbReference>
<dbReference type="PANTHER" id="PTHR10046">
    <property type="entry name" value="ATP DEPENDENT LON PROTEASE FAMILY MEMBER"/>
    <property type="match status" value="1"/>
</dbReference>
<evidence type="ECO:0000256" key="2">
    <source>
        <dbReference type="ARBA" id="ARBA00022490"/>
    </source>
</evidence>
<evidence type="ECO:0000256" key="7">
    <source>
        <dbReference type="ARBA" id="ARBA00022840"/>
    </source>
</evidence>
<dbReference type="Pfam" id="PF02190">
    <property type="entry name" value="LON_substr_bdg"/>
    <property type="match status" value="1"/>
</dbReference>
<dbReference type="Pfam" id="PF00004">
    <property type="entry name" value="AAA"/>
    <property type="match status" value="1"/>
</dbReference>
<dbReference type="CDD" id="cd19500">
    <property type="entry name" value="RecA-like_Lon"/>
    <property type="match status" value="1"/>
</dbReference>
<gene>
    <name evidence="9 15" type="primary">lon</name>
    <name evidence="15" type="ORF">ACFP3V_26955</name>
</gene>
<dbReference type="InterPro" id="IPR008269">
    <property type="entry name" value="Lon_proteolytic"/>
</dbReference>
<dbReference type="Gene3D" id="1.20.5.5270">
    <property type="match status" value="1"/>
</dbReference>
<dbReference type="InterPro" id="IPR003959">
    <property type="entry name" value="ATPase_AAA_core"/>
</dbReference>
<dbReference type="SUPFAM" id="SSF52540">
    <property type="entry name" value="P-loop containing nucleoside triphosphate hydrolases"/>
    <property type="match status" value="1"/>
</dbReference>
<accession>A0ABW1GB89</accession>
<comment type="catalytic activity">
    <reaction evidence="9 10 11">
        <text>Hydrolysis of proteins in presence of ATP.</text>
        <dbReference type="EC" id="3.4.21.53"/>
    </reaction>
</comment>
<proteinExistence type="evidence at transcript level"/>
<dbReference type="InterPro" id="IPR027543">
    <property type="entry name" value="Lon_bac"/>
</dbReference>
<comment type="subunit">
    <text evidence="9 10">Homohexamer. Organized in a ring with a central cavity.</text>
</comment>
<dbReference type="InterPro" id="IPR014721">
    <property type="entry name" value="Ribsml_uS5_D2-typ_fold_subgr"/>
</dbReference>